<dbReference type="Pfam" id="PF24764">
    <property type="entry name" value="rva_4"/>
    <property type="match status" value="1"/>
</dbReference>
<feature type="domain" description="Integrase core" evidence="1">
    <location>
        <begin position="2"/>
        <end position="94"/>
    </location>
</feature>
<evidence type="ECO:0000313" key="2">
    <source>
        <dbReference type="EMBL" id="KAF9491138.1"/>
    </source>
</evidence>
<sequence>MWGTSTHNTRIERLWGEVGGQFARAWRGFFHRLQQRHQLDRNNPHHLWILHRLFLTMINNDCEEFRVNWNSHPISGEGHEQSPDDLRFMGNLQHGIYQRNPNTHSESIPNLSLHADGTDEWEDIAPNMEELVADPEAWHAAVDETDVRDEPVEVPSSGCPFAAEEHEVFGRLLQSLRDQAIIPAGYGILPSEWMEDGYPQVEVIKSGKRGHKELQVVLPDEVWRPRAEYWVQALHLYNSWRVL</sequence>
<gene>
    <name evidence="2" type="ORF">BDN71DRAFT_1398875</name>
</gene>
<evidence type="ECO:0000313" key="3">
    <source>
        <dbReference type="Proteomes" id="UP000807025"/>
    </source>
</evidence>
<dbReference type="EMBL" id="MU154626">
    <property type="protein sequence ID" value="KAF9491138.1"/>
    <property type="molecule type" value="Genomic_DNA"/>
</dbReference>
<dbReference type="Proteomes" id="UP000807025">
    <property type="component" value="Unassembled WGS sequence"/>
</dbReference>
<keyword evidence="3" id="KW-1185">Reference proteome</keyword>
<protein>
    <recommendedName>
        <fullName evidence="1">Integrase core domain-containing protein</fullName>
    </recommendedName>
</protein>
<accession>A0A9P6DCU8</accession>
<dbReference type="PANTHER" id="PTHR46791">
    <property type="entry name" value="EXPRESSED PROTEIN"/>
    <property type="match status" value="1"/>
</dbReference>
<evidence type="ECO:0000259" key="1">
    <source>
        <dbReference type="Pfam" id="PF24764"/>
    </source>
</evidence>
<name>A0A9P6DCU8_PLEER</name>
<comment type="caution">
    <text evidence="2">The sequence shown here is derived from an EMBL/GenBank/DDBJ whole genome shotgun (WGS) entry which is preliminary data.</text>
</comment>
<dbReference type="InterPro" id="IPR058913">
    <property type="entry name" value="Integrase_dom_put"/>
</dbReference>
<reference evidence="2" key="1">
    <citation type="submission" date="2020-11" db="EMBL/GenBank/DDBJ databases">
        <authorList>
            <consortium name="DOE Joint Genome Institute"/>
            <person name="Ahrendt S."/>
            <person name="Riley R."/>
            <person name="Andreopoulos W."/>
            <person name="Labutti K."/>
            <person name="Pangilinan J."/>
            <person name="Ruiz-Duenas F.J."/>
            <person name="Barrasa J.M."/>
            <person name="Sanchez-Garcia M."/>
            <person name="Camarero S."/>
            <person name="Miyauchi S."/>
            <person name="Serrano A."/>
            <person name="Linde D."/>
            <person name="Babiker R."/>
            <person name="Drula E."/>
            <person name="Ayuso-Fernandez I."/>
            <person name="Pacheco R."/>
            <person name="Padilla G."/>
            <person name="Ferreira P."/>
            <person name="Barriuso J."/>
            <person name="Kellner H."/>
            <person name="Castanera R."/>
            <person name="Alfaro M."/>
            <person name="Ramirez L."/>
            <person name="Pisabarro A.G."/>
            <person name="Kuo A."/>
            <person name="Tritt A."/>
            <person name="Lipzen A."/>
            <person name="He G."/>
            <person name="Yan M."/>
            <person name="Ng V."/>
            <person name="Cullen D."/>
            <person name="Martin F."/>
            <person name="Rosso M.-N."/>
            <person name="Henrissat B."/>
            <person name="Hibbett D."/>
            <person name="Martinez A.T."/>
            <person name="Grigoriev I.V."/>
        </authorList>
    </citation>
    <scope>NUCLEOTIDE SEQUENCE</scope>
    <source>
        <strain evidence="2">ATCC 90797</strain>
    </source>
</reference>
<organism evidence="2 3">
    <name type="scientific">Pleurotus eryngii</name>
    <name type="common">Boletus of the steppes</name>
    <dbReference type="NCBI Taxonomy" id="5323"/>
    <lineage>
        <taxon>Eukaryota</taxon>
        <taxon>Fungi</taxon>
        <taxon>Dikarya</taxon>
        <taxon>Basidiomycota</taxon>
        <taxon>Agaricomycotina</taxon>
        <taxon>Agaricomycetes</taxon>
        <taxon>Agaricomycetidae</taxon>
        <taxon>Agaricales</taxon>
        <taxon>Pleurotineae</taxon>
        <taxon>Pleurotaceae</taxon>
        <taxon>Pleurotus</taxon>
    </lineage>
</organism>
<dbReference type="OrthoDB" id="3013454at2759"/>
<dbReference type="AlphaFoldDB" id="A0A9P6DCU8"/>
<proteinExistence type="predicted"/>